<evidence type="ECO:0000313" key="2">
    <source>
        <dbReference type="EMBL" id="BEQ13054.1"/>
    </source>
</evidence>
<keyword evidence="3" id="KW-1185">Reference proteome</keyword>
<dbReference type="RefSeq" id="WP_338604289.1">
    <property type="nucleotide sequence ID" value="NZ_AP028679.1"/>
</dbReference>
<evidence type="ECO:0000259" key="1">
    <source>
        <dbReference type="Pfam" id="PF03417"/>
    </source>
</evidence>
<reference evidence="3" key="1">
    <citation type="journal article" date="2023" name="Arch. Microbiol.">
        <title>Desulfoferula mesophilus gen. nov. sp. nov., a mesophilic sulfate-reducing bacterium isolated from a brackish lake sediment.</title>
        <authorList>
            <person name="Watanabe T."/>
            <person name="Yabe T."/>
            <person name="Tsuji J.M."/>
            <person name="Fukui M."/>
        </authorList>
    </citation>
    <scope>NUCLEOTIDE SEQUENCE [LARGE SCALE GENOMIC DNA]</scope>
    <source>
        <strain evidence="3">12FAK</strain>
    </source>
</reference>
<dbReference type="PANTHER" id="PTHR34180:SF1">
    <property type="entry name" value="BETA-ALANYL-DOPAMINE_CARCININE HYDROLASE"/>
    <property type="match status" value="1"/>
</dbReference>
<organism evidence="2 3">
    <name type="scientific">Desulfoferula mesophila</name>
    <dbReference type="NCBI Taxonomy" id="3058419"/>
    <lineage>
        <taxon>Bacteria</taxon>
        <taxon>Pseudomonadati</taxon>
        <taxon>Thermodesulfobacteriota</taxon>
        <taxon>Desulfarculia</taxon>
        <taxon>Desulfarculales</taxon>
        <taxon>Desulfarculaceae</taxon>
        <taxon>Desulfoferula</taxon>
    </lineage>
</organism>
<dbReference type="AlphaFoldDB" id="A0AAU9EES9"/>
<dbReference type="Proteomes" id="UP001366166">
    <property type="component" value="Chromosome"/>
</dbReference>
<dbReference type="NCBIfam" id="NF040521">
    <property type="entry name" value="C45_proenzyme"/>
    <property type="match status" value="1"/>
</dbReference>
<gene>
    <name evidence="2" type="ORF">FAK_01200</name>
</gene>
<dbReference type="InterPro" id="IPR047794">
    <property type="entry name" value="C45_proenzyme-like"/>
</dbReference>
<feature type="domain" description="Peptidase C45 hydrolase" evidence="1">
    <location>
        <begin position="125"/>
        <end position="312"/>
    </location>
</feature>
<dbReference type="Gene3D" id="1.10.10.2120">
    <property type="match status" value="1"/>
</dbReference>
<accession>A0AAU9EES9</accession>
<evidence type="ECO:0000313" key="3">
    <source>
        <dbReference type="Proteomes" id="UP001366166"/>
    </source>
</evidence>
<proteinExistence type="predicted"/>
<dbReference type="Gene3D" id="3.60.60.10">
    <property type="entry name" value="Penicillin V Acylase, Chain A"/>
    <property type="match status" value="1"/>
</dbReference>
<dbReference type="KEGG" id="dmp:FAK_01200"/>
<name>A0AAU9EES9_9BACT</name>
<sequence>MKQKTELPLVELAGTPSEVGRGWGQALAGPMRQGLDQILGVVQMVHGTSRAEALALAMKLWPAATGFDPELEPFVRGQAQGAGMSLEEAWATRCGLELLFFNTNLAAMCTTLAATGPATPDGQTVMGQNIDWFTGTPLALVRIRRDDGLQQLVLPILGLGEYTLNSAGLGCCLNGVAPMQPDLRPRIPLAAYLPKAMRQSDPAQARGILEQACRGIVSVTLGDARGGLICVEGTLDEVEVLEPKGGILVHANNYRTPRFQAVDNYQMVFPDSPARTARMQQRAEELSGRLTHATLGEILSDHQGRPNSICRHPDPAVPPMLQAESLGSFIMLPAQRVMLVAAGNPCTHEYLRYEVAGG</sequence>
<dbReference type="InterPro" id="IPR005079">
    <property type="entry name" value="Peptidase_C45_hydrolase"/>
</dbReference>
<dbReference type="EMBL" id="AP028679">
    <property type="protein sequence ID" value="BEQ13054.1"/>
    <property type="molecule type" value="Genomic_DNA"/>
</dbReference>
<protein>
    <submittedName>
        <fullName evidence="2">Peptidase C45</fullName>
    </submittedName>
</protein>
<dbReference type="Pfam" id="PF03417">
    <property type="entry name" value="AAT"/>
    <property type="match status" value="1"/>
</dbReference>
<dbReference type="PANTHER" id="PTHR34180">
    <property type="entry name" value="PEPTIDASE C45"/>
    <property type="match status" value="1"/>
</dbReference>
<dbReference type="InterPro" id="IPR047801">
    <property type="entry name" value="Peptidase_C45"/>
</dbReference>